<evidence type="ECO:0008006" key="4">
    <source>
        <dbReference type="Google" id="ProtNLM"/>
    </source>
</evidence>
<dbReference type="Proteomes" id="UP000741360">
    <property type="component" value="Unassembled WGS sequence"/>
</dbReference>
<evidence type="ECO:0000313" key="3">
    <source>
        <dbReference type="Proteomes" id="UP000741360"/>
    </source>
</evidence>
<comment type="caution">
    <text evidence="2">The sequence shown here is derived from an EMBL/GenBank/DDBJ whole genome shotgun (WGS) entry which is preliminary data.</text>
</comment>
<feature type="chain" id="PRO_5037716179" description="Alginate export domain-containing protein" evidence="1">
    <location>
        <begin position="24"/>
        <end position="524"/>
    </location>
</feature>
<dbReference type="EMBL" id="JACPSX010000237">
    <property type="protein sequence ID" value="MBI3015809.1"/>
    <property type="molecule type" value="Genomic_DNA"/>
</dbReference>
<gene>
    <name evidence="2" type="ORF">HYY65_12310</name>
</gene>
<proteinExistence type="predicted"/>
<evidence type="ECO:0000256" key="1">
    <source>
        <dbReference type="SAM" id="SignalP"/>
    </source>
</evidence>
<keyword evidence="1" id="KW-0732">Signal</keyword>
<sequence length="524" mass="55836">MRRAAVFMLAVALVVGFTLPALAADVKFTGDFYVRGYSVNNSAVVENTLTGEGGGSLRNLTGRSLAGADSWFDERLRVNMVATVSDKLSIISRFDIDEGEWGTPGGTPTGDRDGFANGFSVQRAFLRYTPSKQLMFDVGHNGWEWDGGYSFAKNRKTQPDGITAYWNVGPGRLILAYSKLNDCSDAGANRSSGCGGANRTFVTTVTTGSNVTAGQENDADRDYSTVAYSFKVGAASLQPSISYDRNTLDQDVSVSRVMPRLFGSAKVGAFNIKFEGAYDWGKASCGQLPGVGNTTTTFSSFQHQVARCITSPQVPEREVDIRSWVGYVEAGYAFGFGELGLQYVYASGDGDPNDERAAAWASAGAVGATNDQGIAASVRHQDETGLLWYRNGGYGSNSTNQGNNGIGTVAGARSGRGFTNAQVYGGYGKFKVAGGDLLANIFYAKANEVVMNNGTLIAGDSASTNQSKTYGTEVSATYFYPLLKELVLSASGGYLWAGDYFKGGASGIELKDPWVLQWALTARF</sequence>
<accession>A0A932GRI9</accession>
<evidence type="ECO:0000313" key="2">
    <source>
        <dbReference type="EMBL" id="MBI3015809.1"/>
    </source>
</evidence>
<name>A0A932GRI9_UNCTE</name>
<reference evidence="2" key="1">
    <citation type="submission" date="2020-07" db="EMBL/GenBank/DDBJ databases">
        <title>Huge and variable diversity of episymbiotic CPR bacteria and DPANN archaea in groundwater ecosystems.</title>
        <authorList>
            <person name="He C.Y."/>
            <person name="Keren R."/>
            <person name="Whittaker M."/>
            <person name="Farag I.F."/>
            <person name="Doudna J."/>
            <person name="Cate J.H.D."/>
            <person name="Banfield J.F."/>
        </authorList>
    </citation>
    <scope>NUCLEOTIDE SEQUENCE</scope>
    <source>
        <strain evidence="2">NC_groundwater_717_Ag_S-0.2um_59_8</strain>
    </source>
</reference>
<dbReference type="AlphaFoldDB" id="A0A932GRI9"/>
<protein>
    <recommendedName>
        <fullName evidence="4">Alginate export domain-containing protein</fullName>
    </recommendedName>
</protein>
<organism evidence="2 3">
    <name type="scientific">Tectimicrobiota bacterium</name>
    <dbReference type="NCBI Taxonomy" id="2528274"/>
    <lineage>
        <taxon>Bacteria</taxon>
        <taxon>Pseudomonadati</taxon>
        <taxon>Nitrospinota/Tectimicrobiota group</taxon>
        <taxon>Candidatus Tectimicrobiota</taxon>
    </lineage>
</organism>
<feature type="signal peptide" evidence="1">
    <location>
        <begin position="1"/>
        <end position="23"/>
    </location>
</feature>